<dbReference type="EMBL" id="JACIIK010000007">
    <property type="protein sequence ID" value="MBB6203347.1"/>
    <property type="molecule type" value="Genomic_DNA"/>
</dbReference>
<evidence type="ECO:0000313" key="8">
    <source>
        <dbReference type="EMBL" id="MBB6203347.1"/>
    </source>
</evidence>
<organism evidence="8 9">
    <name type="scientific">Paraburkholderia fungorum</name>
    <dbReference type="NCBI Taxonomy" id="134537"/>
    <lineage>
        <taxon>Bacteria</taxon>
        <taxon>Pseudomonadati</taxon>
        <taxon>Pseudomonadota</taxon>
        <taxon>Betaproteobacteria</taxon>
        <taxon>Burkholderiales</taxon>
        <taxon>Burkholderiaceae</taxon>
        <taxon>Paraburkholderia</taxon>
    </lineage>
</organism>
<dbReference type="Gene3D" id="2.40.110.10">
    <property type="entry name" value="Butyryl-CoA Dehydrogenase, subunit A, domain 2"/>
    <property type="match status" value="1"/>
</dbReference>
<evidence type="ECO:0000256" key="4">
    <source>
        <dbReference type="ARBA" id="ARBA00022827"/>
    </source>
</evidence>
<feature type="region of interest" description="Disordered" evidence="5">
    <location>
        <begin position="415"/>
        <end position="452"/>
    </location>
</feature>
<gene>
    <name evidence="8" type="ORF">GGD69_004225</name>
</gene>
<feature type="domain" description="Acyl-CoA oxidase/dehydrogenase middle" evidence="7">
    <location>
        <begin position="151"/>
        <end position="245"/>
    </location>
</feature>
<evidence type="ECO:0000313" key="9">
    <source>
        <dbReference type="Proteomes" id="UP000518681"/>
    </source>
</evidence>
<dbReference type="PANTHER" id="PTHR43884">
    <property type="entry name" value="ACYL-COA DEHYDROGENASE"/>
    <property type="match status" value="1"/>
</dbReference>
<evidence type="ECO:0000256" key="5">
    <source>
        <dbReference type="SAM" id="MobiDB-lite"/>
    </source>
</evidence>
<dbReference type="InterPro" id="IPR046373">
    <property type="entry name" value="Acyl-CoA_Oxase/DH_mid-dom_sf"/>
</dbReference>
<dbReference type="InterPro" id="IPR009075">
    <property type="entry name" value="AcylCo_DH/oxidase_C"/>
</dbReference>
<protein>
    <submittedName>
        <fullName evidence="8">Acyl-CoA dehydrogenase</fullName>
        <ecNumber evidence="8">1.3.8.7</ecNumber>
    </submittedName>
</protein>
<comment type="similarity">
    <text evidence="2">Belongs to the acyl-CoA dehydrogenase family.</text>
</comment>
<dbReference type="PANTHER" id="PTHR43884:SF12">
    <property type="entry name" value="ISOVALERYL-COA DEHYDROGENASE, MITOCHONDRIAL-RELATED"/>
    <property type="match status" value="1"/>
</dbReference>
<keyword evidence="8" id="KW-0560">Oxidoreductase</keyword>
<dbReference type="InterPro" id="IPR009100">
    <property type="entry name" value="AcylCoA_DH/oxidase_NM_dom_sf"/>
</dbReference>
<evidence type="ECO:0000259" key="6">
    <source>
        <dbReference type="Pfam" id="PF00441"/>
    </source>
</evidence>
<dbReference type="GO" id="GO:0070991">
    <property type="term" value="F:medium-chain fatty acyl-CoA dehydrogenase activity"/>
    <property type="evidence" value="ECO:0007669"/>
    <property type="project" value="UniProtKB-EC"/>
</dbReference>
<dbReference type="Gene3D" id="1.10.540.10">
    <property type="entry name" value="Acyl-CoA dehydrogenase/oxidase, N-terminal domain"/>
    <property type="match status" value="1"/>
</dbReference>
<dbReference type="InterPro" id="IPR036250">
    <property type="entry name" value="AcylCo_DH-like_C"/>
</dbReference>
<evidence type="ECO:0000256" key="3">
    <source>
        <dbReference type="ARBA" id="ARBA00022630"/>
    </source>
</evidence>
<feature type="domain" description="Acyl-CoA dehydrogenase/oxidase C-terminal" evidence="6">
    <location>
        <begin position="269"/>
        <end position="411"/>
    </location>
</feature>
<evidence type="ECO:0000259" key="7">
    <source>
        <dbReference type="Pfam" id="PF02770"/>
    </source>
</evidence>
<dbReference type="InterPro" id="IPR006091">
    <property type="entry name" value="Acyl-CoA_Oxase/DH_mid-dom"/>
</dbReference>
<keyword evidence="3" id="KW-0285">Flavoprotein</keyword>
<dbReference type="SUPFAM" id="SSF56645">
    <property type="entry name" value="Acyl-CoA dehydrogenase NM domain-like"/>
    <property type="match status" value="1"/>
</dbReference>
<dbReference type="GO" id="GO:0050660">
    <property type="term" value="F:flavin adenine dinucleotide binding"/>
    <property type="evidence" value="ECO:0007669"/>
    <property type="project" value="InterPro"/>
</dbReference>
<dbReference type="Pfam" id="PF02770">
    <property type="entry name" value="Acyl-CoA_dh_M"/>
    <property type="match status" value="1"/>
</dbReference>
<dbReference type="AlphaFoldDB" id="A0AAW3V100"/>
<reference evidence="8 9" key="1">
    <citation type="submission" date="2020-08" db="EMBL/GenBank/DDBJ databases">
        <title>Genomic Encyclopedia of Type Strains, Phase IV (KMG-V): Genome sequencing to study the core and pangenomes of soil and plant-associated prokaryotes.</title>
        <authorList>
            <person name="Whitman W."/>
        </authorList>
    </citation>
    <scope>NUCLEOTIDE SEQUENCE [LARGE SCALE GENOMIC DNA]</scope>
    <source>
        <strain evidence="8 9">SEMIA 4013</strain>
    </source>
</reference>
<dbReference type="Gene3D" id="1.20.140.10">
    <property type="entry name" value="Butyryl-CoA Dehydrogenase, subunit A, domain 3"/>
    <property type="match status" value="1"/>
</dbReference>
<sequence length="452" mass="48092">MNIGPGRRCAHLGEGVMTRHEPTSQQAHTIDDIGAALADRGLDLDLLARRMRAVSPESDATGEIVGPPWRAADLSALNMNLVPTRYGGCPTLQSLVAQTTLMAYLGEADASIALALPGPGLAMPPVVALASTQQQAGFFERFQAGSPRWGAFAITEPDCGSDATAMRTSARKTGRGWVLNGTKCFITNGARADCVITFATINRDMGRYGIRAFLVDCNTPGFTVSRIERMAGLRATQLAVLSYADCELTDDALLARGDEKPLDDAFSGAQRSWDYFRPLLSAVMVGTCRRVRADLAAWLGAGGTPADRHRSVASVEASLLDIDRQIAAAWLLCHCTAWKADRGVATSMDSSMTKAFASRVAARVTRAAIDLAGIDGIAACPSLEQAYRDAKAFDIMEGTGDLQRLMIARAAQRSASRPWDITAPPSGCPTQPDPSPDIANAHRSGQETSHDA</sequence>
<keyword evidence="4" id="KW-0274">FAD</keyword>
<accession>A0AAW3V100</accession>
<comment type="caution">
    <text evidence="8">The sequence shown here is derived from an EMBL/GenBank/DDBJ whole genome shotgun (WGS) entry which is preliminary data.</text>
</comment>
<comment type="cofactor">
    <cofactor evidence="1">
        <name>FAD</name>
        <dbReference type="ChEBI" id="CHEBI:57692"/>
    </cofactor>
</comment>
<dbReference type="Pfam" id="PF00441">
    <property type="entry name" value="Acyl-CoA_dh_1"/>
    <property type="match status" value="1"/>
</dbReference>
<evidence type="ECO:0000256" key="1">
    <source>
        <dbReference type="ARBA" id="ARBA00001974"/>
    </source>
</evidence>
<dbReference type="InterPro" id="IPR037069">
    <property type="entry name" value="AcylCoA_DH/ox_N_sf"/>
</dbReference>
<dbReference type="SUPFAM" id="SSF47203">
    <property type="entry name" value="Acyl-CoA dehydrogenase C-terminal domain-like"/>
    <property type="match status" value="1"/>
</dbReference>
<proteinExistence type="inferred from homology"/>
<name>A0AAW3V100_9BURK</name>
<dbReference type="Proteomes" id="UP000518681">
    <property type="component" value="Unassembled WGS sequence"/>
</dbReference>
<dbReference type="EC" id="1.3.8.7" evidence="8"/>
<evidence type="ECO:0000256" key="2">
    <source>
        <dbReference type="ARBA" id="ARBA00009347"/>
    </source>
</evidence>